<feature type="domain" description="Opine dehydrogenase" evidence="3">
    <location>
        <begin position="200"/>
        <end position="371"/>
    </location>
</feature>
<dbReference type="SUPFAM" id="SSF48179">
    <property type="entry name" value="6-phosphogluconate dehydrogenase C-terminal domain-like"/>
    <property type="match status" value="1"/>
</dbReference>
<dbReference type="AlphaFoldDB" id="A0A7S2XS83"/>
<dbReference type="GO" id="GO:0046168">
    <property type="term" value="P:glycerol-3-phosphate catabolic process"/>
    <property type="evidence" value="ECO:0007669"/>
    <property type="project" value="InterPro"/>
</dbReference>
<dbReference type="PANTHER" id="PTHR38015">
    <property type="entry name" value="BLR6086 PROTEIN"/>
    <property type="match status" value="1"/>
</dbReference>
<reference evidence="4" key="1">
    <citation type="submission" date="2021-01" db="EMBL/GenBank/DDBJ databases">
        <authorList>
            <person name="Corre E."/>
            <person name="Pelletier E."/>
            <person name="Niang G."/>
            <person name="Scheremetjew M."/>
            <person name="Finn R."/>
            <person name="Kale V."/>
            <person name="Holt S."/>
            <person name="Cochrane G."/>
            <person name="Meng A."/>
            <person name="Brown T."/>
            <person name="Cohen L."/>
        </authorList>
    </citation>
    <scope>NUCLEOTIDE SEQUENCE</scope>
    <source>
        <strain evidence="4">CCMP2084</strain>
    </source>
</reference>
<keyword evidence="1" id="KW-0560">Oxidoreductase</keyword>
<evidence type="ECO:0000259" key="2">
    <source>
        <dbReference type="Pfam" id="PF01210"/>
    </source>
</evidence>
<dbReference type="Gene3D" id="3.40.50.720">
    <property type="entry name" value="NAD(P)-binding Rossmann-like Domain"/>
    <property type="match status" value="1"/>
</dbReference>
<dbReference type="InterPro" id="IPR003421">
    <property type="entry name" value="Opine_DH"/>
</dbReference>
<dbReference type="SUPFAM" id="SSF51735">
    <property type="entry name" value="NAD(P)-binding Rossmann-fold domains"/>
    <property type="match status" value="1"/>
</dbReference>
<dbReference type="InterPro" id="IPR051729">
    <property type="entry name" value="Opine/Lysopine_DH"/>
</dbReference>
<evidence type="ECO:0000256" key="1">
    <source>
        <dbReference type="ARBA" id="ARBA00023002"/>
    </source>
</evidence>
<feature type="domain" description="Glycerol-3-phosphate dehydrogenase NAD-dependent N-terminal" evidence="2">
    <location>
        <begin position="16"/>
        <end position="118"/>
    </location>
</feature>
<dbReference type="InterPro" id="IPR011128">
    <property type="entry name" value="G3P_DH_NAD-dep_N"/>
</dbReference>
<accession>A0A7S2XS83</accession>
<dbReference type="GO" id="GO:0016616">
    <property type="term" value="F:oxidoreductase activity, acting on the CH-OH group of donors, NAD or NADP as acceptor"/>
    <property type="evidence" value="ECO:0007669"/>
    <property type="project" value="InterPro"/>
</dbReference>
<evidence type="ECO:0000259" key="3">
    <source>
        <dbReference type="Pfam" id="PF02317"/>
    </source>
</evidence>
<organism evidence="4">
    <name type="scientific">Attheya septentrionalis</name>
    <dbReference type="NCBI Taxonomy" id="420275"/>
    <lineage>
        <taxon>Eukaryota</taxon>
        <taxon>Sar</taxon>
        <taxon>Stramenopiles</taxon>
        <taxon>Ochrophyta</taxon>
        <taxon>Bacillariophyta</taxon>
        <taxon>Coscinodiscophyceae</taxon>
        <taxon>Chaetocerotophycidae</taxon>
        <taxon>Chaetocerotales</taxon>
        <taxon>Attheyaceae</taxon>
        <taxon>Attheya</taxon>
    </lineage>
</organism>
<name>A0A7S2XS83_9STRA</name>
<dbReference type="GO" id="GO:0051287">
    <property type="term" value="F:NAD binding"/>
    <property type="evidence" value="ECO:0007669"/>
    <property type="project" value="InterPro"/>
</dbReference>
<proteinExistence type="predicted"/>
<dbReference type="InterPro" id="IPR013328">
    <property type="entry name" value="6PGD_dom2"/>
</dbReference>
<evidence type="ECO:0000313" key="4">
    <source>
        <dbReference type="EMBL" id="CAD9824482.1"/>
    </source>
</evidence>
<dbReference type="InterPro" id="IPR036291">
    <property type="entry name" value="NAD(P)-bd_dom_sf"/>
</dbReference>
<dbReference type="PANTHER" id="PTHR38015:SF1">
    <property type="entry name" value="OPINE DEHYDROGENASE DOMAIN-CONTAINING PROTEIN"/>
    <property type="match status" value="1"/>
</dbReference>
<evidence type="ECO:0008006" key="5">
    <source>
        <dbReference type="Google" id="ProtNLM"/>
    </source>
</evidence>
<dbReference type="Pfam" id="PF01210">
    <property type="entry name" value="NAD_Gly3P_dh_N"/>
    <property type="match status" value="1"/>
</dbReference>
<gene>
    <name evidence="4" type="ORF">ASEP1449_LOCUS16316</name>
</gene>
<dbReference type="Gene3D" id="1.10.1040.10">
    <property type="entry name" value="N-(1-d-carboxylethyl)-l-norvaline Dehydrogenase, domain 2"/>
    <property type="match status" value="1"/>
</dbReference>
<dbReference type="Pfam" id="PF02317">
    <property type="entry name" value="Octopine_DH"/>
    <property type="match status" value="1"/>
</dbReference>
<protein>
    <recommendedName>
        <fullName evidence="5">Opine dehydrogenase domain-containing protein</fullName>
    </recommendedName>
</protein>
<sequence length="412" mass="45505">MTTETETKKAKKGLFVTIIGGGNSTAIFATLTKLAGHQVAIFTRKPEKWSKTIGFDNEDEGYLDGGKYFGATMDMITADPAECIPQSDVIFIAGLPVHHNPAVLKQIAPHLNREKSVMVGTICAYGGFNWVAADCLGEGNYVLFGTQLIPWCCGTRTYGTKGVVFGAKRMLRVATEDGKDTHGIKALLQDILKTPDMRDTDFLASCLWPNNPHLHPPILYGIFKDWDGKAGYEPDSVPKKIYADLIDASAVALEDLDRDLNAIVDALKVHYPDNKSLQLNFHLRDCILENYLEQVVDPSTLKSTVATCSAFAKHYIPYESCDDGKKIRPVLAHKFFETDLPYGLATWKDIANMMNLSTPMLDKIILWNQKLLDKEFMAPDGTITGPHASECVLPSTIGLDLKTLDRGCRTNN</sequence>
<dbReference type="InterPro" id="IPR008927">
    <property type="entry name" value="6-PGluconate_DH-like_C_sf"/>
</dbReference>
<dbReference type="EMBL" id="HBHQ01024224">
    <property type="protein sequence ID" value="CAD9824482.1"/>
    <property type="molecule type" value="Transcribed_RNA"/>
</dbReference>